<organism evidence="1 2">
    <name type="scientific">Amazona aestiva</name>
    <name type="common">Blue-fronted Amazon parrot</name>
    <dbReference type="NCBI Taxonomy" id="12930"/>
    <lineage>
        <taxon>Eukaryota</taxon>
        <taxon>Metazoa</taxon>
        <taxon>Chordata</taxon>
        <taxon>Craniata</taxon>
        <taxon>Vertebrata</taxon>
        <taxon>Euteleostomi</taxon>
        <taxon>Archelosauria</taxon>
        <taxon>Archosauria</taxon>
        <taxon>Dinosauria</taxon>
        <taxon>Saurischia</taxon>
        <taxon>Theropoda</taxon>
        <taxon>Coelurosauria</taxon>
        <taxon>Aves</taxon>
        <taxon>Neognathae</taxon>
        <taxon>Neoaves</taxon>
        <taxon>Telluraves</taxon>
        <taxon>Australaves</taxon>
        <taxon>Psittaciformes</taxon>
        <taxon>Psittacidae</taxon>
        <taxon>Amazona</taxon>
    </lineage>
</organism>
<dbReference type="EMBL" id="LMAW01000869">
    <property type="protein sequence ID" value="KQK85200.1"/>
    <property type="molecule type" value="Genomic_DNA"/>
</dbReference>
<keyword evidence="2" id="KW-1185">Reference proteome</keyword>
<reference evidence="1 2" key="1">
    <citation type="submission" date="2015-10" db="EMBL/GenBank/DDBJ databases">
        <authorList>
            <person name="Gilbert D.G."/>
        </authorList>
    </citation>
    <scope>NUCLEOTIDE SEQUENCE [LARGE SCALE GENOMIC DNA]</scope>
    <source>
        <strain evidence="1">FVVF132</strain>
    </source>
</reference>
<comment type="caution">
    <text evidence="1">The sequence shown here is derived from an EMBL/GenBank/DDBJ whole genome shotgun (WGS) entry which is preliminary data.</text>
</comment>
<evidence type="ECO:0000313" key="1">
    <source>
        <dbReference type="EMBL" id="KQK85200.1"/>
    </source>
</evidence>
<evidence type="ECO:0000313" key="2">
    <source>
        <dbReference type="Proteomes" id="UP000051836"/>
    </source>
</evidence>
<dbReference type="AlphaFoldDB" id="A0A0Q3MRY4"/>
<gene>
    <name evidence="1" type="ORF">AAES_42793</name>
</gene>
<proteinExistence type="predicted"/>
<dbReference type="Proteomes" id="UP000051836">
    <property type="component" value="Unassembled WGS sequence"/>
</dbReference>
<sequence length="77" mass="7791">MGKANVSSEAQCMLELGRLTSVAATQVLLNPAPKGGGSSDSSTMFITSETKILAVDANMSSVSMVANTVEGAQVAEV</sequence>
<name>A0A0Q3MRY4_AMAAE</name>
<accession>A0A0Q3MRY4</accession>
<protein>
    <submittedName>
        <fullName evidence="1">Uncharacterized protein</fullName>
    </submittedName>
</protein>